<evidence type="ECO:0000313" key="1">
    <source>
        <dbReference type="EMBL" id="KAK1879417.1"/>
    </source>
</evidence>
<accession>A0AAD9B8T3</accession>
<name>A0AAD9B8T3_DISEL</name>
<feature type="non-terminal residue" evidence="1">
    <location>
        <position position="60"/>
    </location>
</feature>
<dbReference type="Proteomes" id="UP001228049">
    <property type="component" value="Unassembled WGS sequence"/>
</dbReference>
<organism evidence="1 2">
    <name type="scientific">Dissostichus eleginoides</name>
    <name type="common">Patagonian toothfish</name>
    <name type="synonym">Dissostichus amissus</name>
    <dbReference type="NCBI Taxonomy" id="100907"/>
    <lineage>
        <taxon>Eukaryota</taxon>
        <taxon>Metazoa</taxon>
        <taxon>Chordata</taxon>
        <taxon>Craniata</taxon>
        <taxon>Vertebrata</taxon>
        <taxon>Euteleostomi</taxon>
        <taxon>Actinopterygii</taxon>
        <taxon>Neopterygii</taxon>
        <taxon>Teleostei</taxon>
        <taxon>Neoteleostei</taxon>
        <taxon>Acanthomorphata</taxon>
        <taxon>Eupercaria</taxon>
        <taxon>Perciformes</taxon>
        <taxon>Notothenioidei</taxon>
        <taxon>Nototheniidae</taxon>
        <taxon>Dissostichus</taxon>
    </lineage>
</organism>
<keyword evidence="2" id="KW-1185">Reference proteome</keyword>
<reference evidence="1" key="1">
    <citation type="submission" date="2023-04" db="EMBL/GenBank/DDBJ databases">
        <title>Chromosome-level genome of Chaenocephalus aceratus.</title>
        <authorList>
            <person name="Park H."/>
        </authorList>
    </citation>
    <scope>NUCLEOTIDE SEQUENCE</scope>
    <source>
        <strain evidence="1">DE</strain>
        <tissue evidence="1">Muscle</tissue>
    </source>
</reference>
<sequence length="60" mass="6477">MASSKTMGRKLSVIKISPSVRLLSVLLFSARIDRNAGGREWGKVITLKPIKVVSVPEIAA</sequence>
<proteinExistence type="predicted"/>
<evidence type="ECO:0000313" key="2">
    <source>
        <dbReference type="Proteomes" id="UP001228049"/>
    </source>
</evidence>
<protein>
    <submittedName>
        <fullName evidence="1">Uncharacterized protein</fullName>
    </submittedName>
</protein>
<gene>
    <name evidence="1" type="ORF">KUDE01_027539</name>
</gene>
<dbReference type="AlphaFoldDB" id="A0AAD9B8T3"/>
<comment type="caution">
    <text evidence="1">The sequence shown here is derived from an EMBL/GenBank/DDBJ whole genome shotgun (WGS) entry which is preliminary data.</text>
</comment>
<dbReference type="EMBL" id="JASDAP010000026">
    <property type="protein sequence ID" value="KAK1879417.1"/>
    <property type="molecule type" value="Genomic_DNA"/>
</dbReference>